<dbReference type="Proteomes" id="UP000585836">
    <property type="component" value="Unassembled WGS sequence"/>
</dbReference>
<evidence type="ECO:0000313" key="2">
    <source>
        <dbReference type="EMBL" id="MBB5932301.1"/>
    </source>
</evidence>
<protein>
    <submittedName>
        <fullName evidence="2">Uncharacterized protein</fullName>
    </submittedName>
</protein>
<feature type="region of interest" description="Disordered" evidence="1">
    <location>
        <begin position="1"/>
        <end position="28"/>
    </location>
</feature>
<evidence type="ECO:0000256" key="1">
    <source>
        <dbReference type="SAM" id="MobiDB-lite"/>
    </source>
</evidence>
<gene>
    <name evidence="2" type="ORF">FHS34_007811</name>
</gene>
<organism evidence="2 3">
    <name type="scientific">Streptomyces echinatus</name>
    <dbReference type="NCBI Taxonomy" id="67293"/>
    <lineage>
        <taxon>Bacteria</taxon>
        <taxon>Bacillati</taxon>
        <taxon>Actinomycetota</taxon>
        <taxon>Actinomycetes</taxon>
        <taxon>Kitasatosporales</taxon>
        <taxon>Streptomycetaceae</taxon>
        <taxon>Streptomyces</taxon>
    </lineage>
</organism>
<accession>A0A7W9Q2U4</accession>
<dbReference type="EMBL" id="JACHJK010000024">
    <property type="protein sequence ID" value="MBB5932301.1"/>
    <property type="molecule type" value="Genomic_DNA"/>
</dbReference>
<dbReference type="RefSeq" id="WP_184974457.1">
    <property type="nucleotide sequence ID" value="NZ_BAAAWF010000065.1"/>
</dbReference>
<sequence length="110" mass="12155">MATSKPAGTEVVSLDSLAKQRRDALPQPTTYELHDVTFTLPPMRLLPFELQERVGDLNNVPGVLRDVLGAEKLREMYEAGFTFLDIELIAQEWQKRSGLEPGESPASAAS</sequence>
<dbReference type="AlphaFoldDB" id="A0A7W9Q2U4"/>
<proteinExistence type="predicted"/>
<comment type="caution">
    <text evidence="2">The sequence shown here is derived from an EMBL/GenBank/DDBJ whole genome shotgun (WGS) entry which is preliminary data.</text>
</comment>
<evidence type="ECO:0000313" key="3">
    <source>
        <dbReference type="Proteomes" id="UP000585836"/>
    </source>
</evidence>
<name>A0A7W9Q2U4_9ACTN</name>
<reference evidence="2 3" key="1">
    <citation type="submission" date="2020-08" db="EMBL/GenBank/DDBJ databases">
        <title>Genomic Encyclopedia of Type Strains, Phase III (KMG-III): the genomes of soil and plant-associated and newly described type strains.</title>
        <authorList>
            <person name="Whitman W."/>
        </authorList>
    </citation>
    <scope>NUCLEOTIDE SEQUENCE [LARGE SCALE GENOMIC DNA]</scope>
    <source>
        <strain evidence="2 3">CECT 3313</strain>
    </source>
</reference>
<keyword evidence="3" id="KW-1185">Reference proteome</keyword>